<evidence type="ECO:0000256" key="3">
    <source>
        <dbReference type="ARBA" id="ARBA00022989"/>
    </source>
</evidence>
<evidence type="ECO:0000256" key="6">
    <source>
        <dbReference type="SAM" id="Phobius"/>
    </source>
</evidence>
<feature type="region of interest" description="Disordered" evidence="5">
    <location>
        <begin position="443"/>
        <end position="574"/>
    </location>
</feature>
<feature type="transmembrane region" description="Helical" evidence="6">
    <location>
        <begin position="338"/>
        <end position="355"/>
    </location>
</feature>
<keyword evidence="3 6" id="KW-1133">Transmembrane helix</keyword>
<evidence type="ECO:0000313" key="7">
    <source>
        <dbReference type="EMBL" id="GGY27648.1"/>
    </source>
</evidence>
<feature type="compositionally biased region" description="Polar residues" evidence="5">
    <location>
        <begin position="473"/>
        <end position="483"/>
    </location>
</feature>
<dbReference type="InterPro" id="IPR032808">
    <property type="entry name" value="DoxX"/>
</dbReference>
<organism evidence="7 8">
    <name type="scientific">Streptomyces djakartensis</name>
    <dbReference type="NCBI Taxonomy" id="68193"/>
    <lineage>
        <taxon>Bacteria</taxon>
        <taxon>Bacillati</taxon>
        <taxon>Actinomycetota</taxon>
        <taxon>Actinomycetes</taxon>
        <taxon>Kitasatosporales</taxon>
        <taxon>Streptomycetaceae</taxon>
        <taxon>Streptomyces</taxon>
    </lineage>
</organism>
<name>A0ABQ2ZX32_9ACTN</name>
<dbReference type="Pfam" id="PF07681">
    <property type="entry name" value="DoxX"/>
    <property type="match status" value="1"/>
</dbReference>
<feature type="transmembrane region" description="Helical" evidence="6">
    <location>
        <begin position="367"/>
        <end position="385"/>
    </location>
</feature>
<keyword evidence="4 6" id="KW-0472">Membrane</keyword>
<comment type="caution">
    <text evidence="7">The sequence shown here is derived from an EMBL/GenBank/DDBJ whole genome shotgun (WGS) entry which is preliminary data.</text>
</comment>
<evidence type="ECO:0000256" key="1">
    <source>
        <dbReference type="ARBA" id="ARBA00004141"/>
    </source>
</evidence>
<evidence type="ECO:0000256" key="4">
    <source>
        <dbReference type="ARBA" id="ARBA00023136"/>
    </source>
</evidence>
<keyword evidence="2 6" id="KW-0812">Transmembrane</keyword>
<feature type="compositionally biased region" description="Low complexity" evidence="5">
    <location>
        <begin position="484"/>
        <end position="499"/>
    </location>
</feature>
<keyword evidence="8" id="KW-1185">Reference proteome</keyword>
<sequence>MSVDTRTPRTPTGDRSSGLDDAPALSMVKVPSDPAQVIVNHASFRVQLGGSTRRVQSPRVARHMTATEDTARIPAAAGGVADGAAARRRPVIWSGRSAPDDTGAHRLLQAVRHESVRHPDDPASDAGATQVISRVGTAPQDAGYGTGYDHEGYGGPGYQSGGYEDDLAQTVETPVVGRQRTHEQADGTRLLPPMRTVGSAYDEAGYDEPAYTEEDFEDLTDAADERGRLARRHGDDPARHAYYPGRRMNLGVVLLPLRVFLGCISIYAGMGKLCDPVYFDGGERGSMVKWLNTLHPWEVAEPLRQFAFEHPIGSGLVIAFAQVVVGVLTVLGCWQRVAAAFGALLSAALLVTVSWKSVPAYETPDIIYLAAWSPLIIAGAPVYSIDGRLAGRAWRRLGPRADIWDLRRYVLRRGALVTAVATGLTLLVGSLLGGAVRDADRVVVPGPGEAPRNELPGSPLPDKPGKRKAKRTPSASSPPTQDATTGSPGPSEGTTSQPGATQDAGTVTGGRPSQTQGSTGQAPPRQSSPARQAPSTTSGPTSGGAATGGTGSTGGTGDDSSDSGRPGLVGGLLG</sequence>
<evidence type="ECO:0000256" key="5">
    <source>
        <dbReference type="SAM" id="MobiDB-lite"/>
    </source>
</evidence>
<dbReference type="PANTHER" id="PTHR39157:SF1">
    <property type="entry name" value="DOXX FAMILY PROTEIN"/>
    <property type="match status" value="1"/>
</dbReference>
<dbReference type="Proteomes" id="UP000653308">
    <property type="component" value="Unassembled WGS sequence"/>
</dbReference>
<feature type="transmembrane region" description="Helical" evidence="6">
    <location>
        <begin position="312"/>
        <end position="331"/>
    </location>
</feature>
<feature type="transmembrane region" description="Helical" evidence="6">
    <location>
        <begin position="249"/>
        <end position="270"/>
    </location>
</feature>
<dbReference type="PANTHER" id="PTHR39157">
    <property type="entry name" value="INTEGRAL MEMBRANE PROTEIN-RELATED"/>
    <property type="match status" value="1"/>
</dbReference>
<feature type="compositionally biased region" description="Gly residues" evidence="5">
    <location>
        <begin position="541"/>
        <end position="557"/>
    </location>
</feature>
<reference evidence="8" key="1">
    <citation type="journal article" date="2019" name="Int. J. Syst. Evol. Microbiol.">
        <title>The Global Catalogue of Microorganisms (GCM) 10K type strain sequencing project: providing services to taxonomists for standard genome sequencing and annotation.</title>
        <authorList>
            <consortium name="The Broad Institute Genomics Platform"/>
            <consortium name="The Broad Institute Genome Sequencing Center for Infectious Disease"/>
            <person name="Wu L."/>
            <person name="Ma J."/>
        </authorList>
    </citation>
    <scope>NUCLEOTIDE SEQUENCE [LARGE SCALE GENOMIC DNA]</scope>
    <source>
        <strain evidence="8">JCM 4957</strain>
    </source>
</reference>
<feature type="compositionally biased region" description="Polar residues" evidence="5">
    <location>
        <begin position="511"/>
        <end position="530"/>
    </location>
</feature>
<feature type="transmembrane region" description="Helical" evidence="6">
    <location>
        <begin position="415"/>
        <end position="436"/>
    </location>
</feature>
<comment type="subcellular location">
    <subcellularLocation>
        <location evidence="1">Membrane</location>
        <topology evidence="1">Multi-pass membrane protein</topology>
    </subcellularLocation>
</comment>
<gene>
    <name evidence="7" type="ORF">GCM10010384_38450</name>
</gene>
<feature type="region of interest" description="Disordered" evidence="5">
    <location>
        <begin position="1"/>
        <end position="25"/>
    </location>
</feature>
<evidence type="ECO:0000256" key="2">
    <source>
        <dbReference type="ARBA" id="ARBA00022692"/>
    </source>
</evidence>
<dbReference type="EMBL" id="BMWE01000010">
    <property type="protein sequence ID" value="GGY27648.1"/>
    <property type="molecule type" value="Genomic_DNA"/>
</dbReference>
<dbReference type="RefSeq" id="WP_190199082.1">
    <property type="nucleotide sequence ID" value="NZ_BMWE01000010.1"/>
</dbReference>
<evidence type="ECO:0000313" key="8">
    <source>
        <dbReference type="Proteomes" id="UP000653308"/>
    </source>
</evidence>
<accession>A0ABQ2ZX32</accession>
<protein>
    <submittedName>
        <fullName evidence="7">Membrane protein</fullName>
    </submittedName>
</protein>
<proteinExistence type="predicted"/>